<dbReference type="Proteomes" id="UP000651271">
    <property type="component" value="Unassembled WGS sequence"/>
</dbReference>
<evidence type="ECO:0000256" key="5">
    <source>
        <dbReference type="SAM" id="Phobius"/>
    </source>
</evidence>
<evidence type="ECO:0000256" key="4">
    <source>
        <dbReference type="ARBA" id="ARBA00023136"/>
    </source>
</evidence>
<feature type="transmembrane region" description="Helical" evidence="5">
    <location>
        <begin position="90"/>
        <end position="111"/>
    </location>
</feature>
<sequence>MDEIEEFEFPTLLTRIQSSVIDFGVILIIIFVFSQLSDSINFPDWIRGFALLFVFILYEPTLQTLGGTIGNRIKGINVRKNQDVERKINFFQALIRFIVKVLLGWVSFLTIHNDYRKRAIHDLVAGTVMLPSKK</sequence>
<feature type="transmembrane region" description="Helical" evidence="5">
    <location>
        <begin position="12"/>
        <end position="33"/>
    </location>
</feature>
<feature type="transmembrane region" description="Helical" evidence="5">
    <location>
        <begin position="45"/>
        <end position="69"/>
    </location>
</feature>
<comment type="subcellular location">
    <subcellularLocation>
        <location evidence="1">Membrane</location>
        <topology evidence="1">Multi-pass membrane protein</topology>
    </subcellularLocation>
</comment>
<keyword evidence="8" id="KW-1185">Reference proteome</keyword>
<evidence type="ECO:0000256" key="1">
    <source>
        <dbReference type="ARBA" id="ARBA00004141"/>
    </source>
</evidence>
<protein>
    <submittedName>
        <fullName evidence="7">RDD family protein</fullName>
    </submittedName>
</protein>
<dbReference type="RefSeq" id="WP_165291391.1">
    <property type="nucleotide sequence ID" value="NZ_JACOIJ010000028.1"/>
</dbReference>
<dbReference type="InterPro" id="IPR010432">
    <property type="entry name" value="RDD"/>
</dbReference>
<comment type="caution">
    <text evidence="7">The sequence shown here is derived from an EMBL/GenBank/DDBJ whole genome shotgun (WGS) entry which is preliminary data.</text>
</comment>
<proteinExistence type="predicted"/>
<name>A0ABR7YGK9_9SPHI</name>
<evidence type="ECO:0000256" key="3">
    <source>
        <dbReference type="ARBA" id="ARBA00022989"/>
    </source>
</evidence>
<keyword evidence="2 5" id="KW-0812">Transmembrane</keyword>
<feature type="domain" description="RDD" evidence="6">
    <location>
        <begin position="10"/>
        <end position="126"/>
    </location>
</feature>
<reference evidence="7 8" key="1">
    <citation type="submission" date="2020-08" db="EMBL/GenBank/DDBJ databases">
        <title>Sphingobacterium sp. DN04309 isolated from aquaculture water.</title>
        <authorList>
            <person name="Zhang M."/>
        </authorList>
    </citation>
    <scope>NUCLEOTIDE SEQUENCE [LARGE SCALE GENOMIC DNA]</scope>
    <source>
        <strain evidence="7 8">DN04309</strain>
    </source>
</reference>
<evidence type="ECO:0000259" key="6">
    <source>
        <dbReference type="Pfam" id="PF06271"/>
    </source>
</evidence>
<evidence type="ECO:0000313" key="8">
    <source>
        <dbReference type="Proteomes" id="UP000651271"/>
    </source>
</evidence>
<keyword evidence="3 5" id="KW-1133">Transmembrane helix</keyword>
<dbReference type="Pfam" id="PF06271">
    <property type="entry name" value="RDD"/>
    <property type="match status" value="1"/>
</dbReference>
<keyword evidence="4 5" id="KW-0472">Membrane</keyword>
<organism evidence="7 8">
    <name type="scientific">Sphingobacterium litopenaei</name>
    <dbReference type="NCBI Taxonomy" id="2763500"/>
    <lineage>
        <taxon>Bacteria</taxon>
        <taxon>Pseudomonadati</taxon>
        <taxon>Bacteroidota</taxon>
        <taxon>Sphingobacteriia</taxon>
        <taxon>Sphingobacteriales</taxon>
        <taxon>Sphingobacteriaceae</taxon>
        <taxon>Sphingobacterium</taxon>
    </lineage>
</organism>
<evidence type="ECO:0000313" key="7">
    <source>
        <dbReference type="EMBL" id="MBD1430458.1"/>
    </source>
</evidence>
<evidence type="ECO:0000256" key="2">
    <source>
        <dbReference type="ARBA" id="ARBA00022692"/>
    </source>
</evidence>
<accession>A0ABR7YGK9</accession>
<gene>
    <name evidence="7" type="ORF">H8B04_12945</name>
</gene>
<dbReference type="EMBL" id="JACOIJ010000028">
    <property type="protein sequence ID" value="MBD1430458.1"/>
    <property type="molecule type" value="Genomic_DNA"/>
</dbReference>